<sequence length="419" mass="45424">MSQKRIKLGLAENASQFWLLVLVNAFVGAMVGLERSVIPQFAETNFGLNGHSALLSFIVAFGLAKSGANLLMGKLTNRFSRKQILLLGWLFALPVPWLLIYAPNWNWVIFANLLLGINQGLAWSSTVVMKIDLVGEKNRGLAMGINEFAGYLAVGLMAFLAGYLASESGSIVTAFIPGILFSVAGFLISLLLIKDTHAHVQTETLQTNIPLLQNIWKDTTWRHANLGSVTLNGFVNNLNDGILWGLLPVLLASKGYTLKEIGILAGIYPVVWGLGQLVTGKLGDLVCKKQLLSLGMMLQGVAIAGLLFSQSLLILIAALVILGVGTALVYPNFITLLAENTHPGQRPQSLGIFRFWRDFGYVAGAVLAGIFGDLFGLEVVIIGTSFLTVGSGILSEIRMCCTYKLLWRSEKCQKLKPAF</sequence>
<dbReference type="InterPro" id="IPR050171">
    <property type="entry name" value="MFS_Transporters"/>
</dbReference>
<keyword evidence="5 7" id="KW-1133">Transmembrane helix</keyword>
<evidence type="ECO:0000313" key="10">
    <source>
        <dbReference type="Proteomes" id="UP001596161"/>
    </source>
</evidence>
<keyword evidence="2" id="KW-0813">Transport</keyword>
<gene>
    <name evidence="9" type="ORF">ACFPIB_02360</name>
</gene>
<evidence type="ECO:0000259" key="8">
    <source>
        <dbReference type="PROSITE" id="PS50850"/>
    </source>
</evidence>
<dbReference type="SUPFAM" id="SSF103473">
    <property type="entry name" value="MFS general substrate transporter"/>
    <property type="match status" value="2"/>
</dbReference>
<dbReference type="Proteomes" id="UP001596161">
    <property type="component" value="Unassembled WGS sequence"/>
</dbReference>
<name>A0ABW0E9N0_9BACT</name>
<proteinExistence type="predicted"/>
<feature type="domain" description="Major facilitator superfamily (MFS) profile" evidence="8">
    <location>
        <begin position="1"/>
        <end position="197"/>
    </location>
</feature>
<dbReference type="InterPro" id="IPR011701">
    <property type="entry name" value="MFS"/>
</dbReference>
<keyword evidence="4 7" id="KW-0812">Transmembrane</keyword>
<dbReference type="Pfam" id="PF07690">
    <property type="entry name" value="MFS_1"/>
    <property type="match status" value="2"/>
</dbReference>
<comment type="caution">
    <text evidence="9">The sequence shown here is derived from an EMBL/GenBank/DDBJ whole genome shotgun (WGS) entry which is preliminary data.</text>
</comment>
<accession>A0ABW0E9N0</accession>
<dbReference type="PANTHER" id="PTHR23517:SF3">
    <property type="entry name" value="INTEGRAL MEMBRANE TRANSPORT PROTEIN"/>
    <property type="match status" value="1"/>
</dbReference>
<feature type="transmembrane region" description="Helical" evidence="7">
    <location>
        <begin position="291"/>
        <end position="308"/>
    </location>
</feature>
<dbReference type="RefSeq" id="WP_378015811.1">
    <property type="nucleotide sequence ID" value="NZ_JBHSKT010000001.1"/>
</dbReference>
<dbReference type="PANTHER" id="PTHR23517">
    <property type="entry name" value="RESISTANCE PROTEIN MDTM, PUTATIVE-RELATED-RELATED"/>
    <property type="match status" value="1"/>
</dbReference>
<reference evidence="10" key="1">
    <citation type="journal article" date="2019" name="Int. J. Syst. Evol. Microbiol.">
        <title>The Global Catalogue of Microorganisms (GCM) 10K type strain sequencing project: providing services to taxonomists for standard genome sequencing and annotation.</title>
        <authorList>
            <consortium name="The Broad Institute Genomics Platform"/>
            <consortium name="The Broad Institute Genome Sequencing Center for Infectious Disease"/>
            <person name="Wu L."/>
            <person name="Ma J."/>
        </authorList>
    </citation>
    <scope>NUCLEOTIDE SEQUENCE [LARGE SCALE GENOMIC DNA]</scope>
    <source>
        <strain evidence="10">KACC 12602</strain>
    </source>
</reference>
<dbReference type="Gene3D" id="1.20.1250.20">
    <property type="entry name" value="MFS general substrate transporter like domains"/>
    <property type="match status" value="2"/>
</dbReference>
<organism evidence="9 10">
    <name type="scientific">Adhaeribacter terreus</name>
    <dbReference type="NCBI Taxonomy" id="529703"/>
    <lineage>
        <taxon>Bacteria</taxon>
        <taxon>Pseudomonadati</taxon>
        <taxon>Bacteroidota</taxon>
        <taxon>Cytophagia</taxon>
        <taxon>Cytophagales</taxon>
        <taxon>Hymenobacteraceae</taxon>
        <taxon>Adhaeribacter</taxon>
    </lineage>
</organism>
<keyword evidence="6 7" id="KW-0472">Membrane</keyword>
<feature type="transmembrane region" description="Helical" evidence="7">
    <location>
        <begin position="53"/>
        <end position="72"/>
    </location>
</feature>
<evidence type="ECO:0000256" key="1">
    <source>
        <dbReference type="ARBA" id="ARBA00004651"/>
    </source>
</evidence>
<feature type="domain" description="Major facilitator superfamily (MFS) profile" evidence="8">
    <location>
        <begin position="225"/>
        <end position="419"/>
    </location>
</feature>
<dbReference type="InterPro" id="IPR020846">
    <property type="entry name" value="MFS_dom"/>
</dbReference>
<evidence type="ECO:0000256" key="2">
    <source>
        <dbReference type="ARBA" id="ARBA00022448"/>
    </source>
</evidence>
<feature type="transmembrane region" description="Helical" evidence="7">
    <location>
        <begin position="16"/>
        <end position="33"/>
    </location>
</feature>
<evidence type="ECO:0000256" key="5">
    <source>
        <dbReference type="ARBA" id="ARBA00022989"/>
    </source>
</evidence>
<feature type="transmembrane region" description="Helical" evidence="7">
    <location>
        <begin position="359"/>
        <end position="381"/>
    </location>
</feature>
<evidence type="ECO:0000256" key="3">
    <source>
        <dbReference type="ARBA" id="ARBA00022475"/>
    </source>
</evidence>
<dbReference type="CDD" id="cd17325">
    <property type="entry name" value="MFS_MdtG_SLC18_like"/>
    <property type="match status" value="1"/>
</dbReference>
<comment type="subcellular location">
    <subcellularLocation>
        <location evidence="1">Cell membrane</location>
        <topology evidence="1">Multi-pass membrane protein</topology>
    </subcellularLocation>
</comment>
<dbReference type="InterPro" id="IPR036259">
    <property type="entry name" value="MFS_trans_sf"/>
</dbReference>
<protein>
    <submittedName>
        <fullName evidence="9">MFS transporter</fullName>
    </submittedName>
</protein>
<evidence type="ECO:0000256" key="6">
    <source>
        <dbReference type="ARBA" id="ARBA00023136"/>
    </source>
</evidence>
<keyword evidence="10" id="KW-1185">Reference proteome</keyword>
<feature type="transmembrane region" description="Helical" evidence="7">
    <location>
        <begin position="171"/>
        <end position="193"/>
    </location>
</feature>
<keyword evidence="3" id="KW-1003">Cell membrane</keyword>
<feature type="transmembrane region" description="Helical" evidence="7">
    <location>
        <begin position="107"/>
        <end position="128"/>
    </location>
</feature>
<dbReference type="EMBL" id="JBHSKT010000001">
    <property type="protein sequence ID" value="MFC5269435.1"/>
    <property type="molecule type" value="Genomic_DNA"/>
</dbReference>
<feature type="transmembrane region" description="Helical" evidence="7">
    <location>
        <begin position="84"/>
        <end position="101"/>
    </location>
</feature>
<dbReference type="PROSITE" id="PS50850">
    <property type="entry name" value="MFS"/>
    <property type="match status" value="2"/>
</dbReference>
<feature type="transmembrane region" description="Helical" evidence="7">
    <location>
        <begin position="148"/>
        <end position="165"/>
    </location>
</feature>
<feature type="transmembrane region" description="Helical" evidence="7">
    <location>
        <begin position="314"/>
        <end position="338"/>
    </location>
</feature>
<evidence type="ECO:0000313" key="9">
    <source>
        <dbReference type="EMBL" id="MFC5269435.1"/>
    </source>
</evidence>
<evidence type="ECO:0000256" key="7">
    <source>
        <dbReference type="SAM" id="Phobius"/>
    </source>
</evidence>
<evidence type="ECO:0000256" key="4">
    <source>
        <dbReference type="ARBA" id="ARBA00022692"/>
    </source>
</evidence>